<dbReference type="PROSITE" id="PS51375">
    <property type="entry name" value="PPR"/>
    <property type="match status" value="4"/>
</dbReference>
<dbReference type="InterPro" id="IPR011990">
    <property type="entry name" value="TPR-like_helical_dom_sf"/>
</dbReference>
<reference evidence="4 5" key="1">
    <citation type="submission" date="2024-01" db="EMBL/GenBank/DDBJ databases">
        <title>Genome assemblies of Stephania.</title>
        <authorList>
            <person name="Yang L."/>
        </authorList>
    </citation>
    <scope>NUCLEOTIDE SEQUENCE [LARGE SCALE GENOMIC DNA]</scope>
    <source>
        <strain evidence="4">JXDWG</strain>
        <tissue evidence="4">Leaf</tissue>
    </source>
</reference>
<dbReference type="PANTHER" id="PTHR47926">
    <property type="entry name" value="PENTATRICOPEPTIDE REPEAT-CONTAINING PROTEIN"/>
    <property type="match status" value="1"/>
</dbReference>
<dbReference type="Pfam" id="PF01535">
    <property type="entry name" value="PPR"/>
    <property type="match status" value="3"/>
</dbReference>
<name>A0AAP0L6H7_9MAGN</name>
<dbReference type="GO" id="GO:0003723">
    <property type="term" value="F:RNA binding"/>
    <property type="evidence" value="ECO:0007669"/>
    <property type="project" value="InterPro"/>
</dbReference>
<dbReference type="InterPro" id="IPR046848">
    <property type="entry name" value="E_motif"/>
</dbReference>
<evidence type="ECO:0000313" key="4">
    <source>
        <dbReference type="EMBL" id="KAK9165448.1"/>
    </source>
</evidence>
<evidence type="ECO:0000259" key="3">
    <source>
        <dbReference type="Pfam" id="PF14432"/>
    </source>
</evidence>
<dbReference type="FunFam" id="1.25.40.10:FF:000242">
    <property type="entry name" value="Pentatricopeptide repeat-containing protein"/>
    <property type="match status" value="1"/>
</dbReference>
<feature type="repeat" description="PPR" evidence="2">
    <location>
        <begin position="104"/>
        <end position="139"/>
    </location>
</feature>
<dbReference type="InterPro" id="IPR046960">
    <property type="entry name" value="PPR_At4g14850-like_plant"/>
</dbReference>
<comment type="caution">
    <text evidence="4">The sequence shown here is derived from an EMBL/GenBank/DDBJ whole genome shotgun (WGS) entry which is preliminary data.</text>
</comment>
<protein>
    <recommendedName>
        <fullName evidence="3">DYW domain-containing protein</fullName>
    </recommendedName>
</protein>
<dbReference type="GO" id="GO:0008270">
    <property type="term" value="F:zinc ion binding"/>
    <property type="evidence" value="ECO:0007669"/>
    <property type="project" value="InterPro"/>
</dbReference>
<dbReference type="Proteomes" id="UP001419268">
    <property type="component" value="Unassembled WGS sequence"/>
</dbReference>
<gene>
    <name evidence="4" type="ORF">Scep_000639</name>
</gene>
<evidence type="ECO:0000256" key="2">
    <source>
        <dbReference type="PROSITE-ProRule" id="PRU00708"/>
    </source>
</evidence>
<dbReference type="InterPro" id="IPR002885">
    <property type="entry name" value="PPR_rpt"/>
</dbReference>
<dbReference type="GO" id="GO:0009451">
    <property type="term" value="P:RNA modification"/>
    <property type="evidence" value="ECO:0007669"/>
    <property type="project" value="InterPro"/>
</dbReference>
<dbReference type="Gene3D" id="1.25.40.10">
    <property type="entry name" value="Tetratricopeptide repeat domain"/>
    <property type="match status" value="3"/>
</dbReference>
<dbReference type="Pfam" id="PF14432">
    <property type="entry name" value="DYW_deaminase"/>
    <property type="match status" value="1"/>
</dbReference>
<dbReference type="AlphaFoldDB" id="A0AAP0L6H7"/>
<proteinExistence type="predicted"/>
<keyword evidence="1" id="KW-0677">Repeat</keyword>
<evidence type="ECO:0000256" key="1">
    <source>
        <dbReference type="ARBA" id="ARBA00022737"/>
    </source>
</evidence>
<feature type="repeat" description="PPR" evidence="2">
    <location>
        <begin position="307"/>
        <end position="341"/>
    </location>
</feature>
<keyword evidence="5" id="KW-1185">Reference proteome</keyword>
<sequence>MAAVAAIEKLPEDMLHSSIVVRLRSLANKKITSHFAPCASQHFAMEITTLPQALQLHSQIIKTGTKQKDTVLNLSKLLTFAALSSSGNHLSYARQIFDSLPSPNSYFWNTMIRAYATTSDDPDMAFNLYLSMHNNAAKPDKFTYPFLLKSCTRTRRIREGQQLHAMIHKAGLQSDRFIQNSLIHLYSSCGDSSSAAQVFEKMSDPDVVSWTSIIDGYVDDKRPVEALQLFGQMQEHGTEPNEATLVSALKACADTGALSVGQEIHGIARLGNLDSKANVSTALLDMYAKCGCIDIAREVFHSFANKDVFVWTAMISGLASHGLCKDAIDVFNQMQELNVRPDERTMTAVLSACRNAGWVKEAYSYFNQMERRYGVKPRIQHYGCMVDLLARAGHLSNAEQFIKRMPVEPDAILWRTMIWACKVHGDTDRAERLINHTQLLQKDSGDSGTYILVGNVYASAGKWQEKATVRKMMNKNGLAKPKGSSKIEVDGKIHEFVAGDTNHLESEKIHRKLDDVIQHLTLEGYQPKHSEVLLDIEDEEKAFQLQHHSEKLAVAFGLLSTSAGTTIRIVKNLRSCEDCHSIMKLISKVYDREIIIRDRIRFHHFKDGNCSCGDHW</sequence>
<feature type="domain" description="DYW" evidence="3">
    <location>
        <begin position="524"/>
        <end position="616"/>
    </location>
</feature>
<dbReference type="EMBL" id="JBBNAG010000001">
    <property type="protein sequence ID" value="KAK9165448.1"/>
    <property type="molecule type" value="Genomic_DNA"/>
</dbReference>
<dbReference type="NCBIfam" id="TIGR00756">
    <property type="entry name" value="PPR"/>
    <property type="match status" value="3"/>
</dbReference>
<accession>A0AAP0L6H7</accession>
<evidence type="ECO:0000313" key="5">
    <source>
        <dbReference type="Proteomes" id="UP001419268"/>
    </source>
</evidence>
<feature type="repeat" description="PPR" evidence="2">
    <location>
        <begin position="206"/>
        <end position="240"/>
    </location>
</feature>
<feature type="repeat" description="PPR" evidence="2">
    <location>
        <begin position="342"/>
        <end position="377"/>
    </location>
</feature>
<dbReference type="Pfam" id="PF13041">
    <property type="entry name" value="PPR_2"/>
    <property type="match status" value="3"/>
</dbReference>
<dbReference type="Pfam" id="PF20431">
    <property type="entry name" value="E_motif"/>
    <property type="match status" value="1"/>
</dbReference>
<dbReference type="InterPro" id="IPR032867">
    <property type="entry name" value="DYW_dom"/>
</dbReference>
<dbReference type="PANTHER" id="PTHR47926:SF461">
    <property type="entry name" value="PENTATRICOPEPTIDE REPEAT SUPERFAMILY PROTEIN"/>
    <property type="match status" value="1"/>
</dbReference>
<organism evidence="4 5">
    <name type="scientific">Stephania cephalantha</name>
    <dbReference type="NCBI Taxonomy" id="152367"/>
    <lineage>
        <taxon>Eukaryota</taxon>
        <taxon>Viridiplantae</taxon>
        <taxon>Streptophyta</taxon>
        <taxon>Embryophyta</taxon>
        <taxon>Tracheophyta</taxon>
        <taxon>Spermatophyta</taxon>
        <taxon>Magnoliopsida</taxon>
        <taxon>Ranunculales</taxon>
        <taxon>Menispermaceae</taxon>
        <taxon>Menispermoideae</taxon>
        <taxon>Cissampelideae</taxon>
        <taxon>Stephania</taxon>
    </lineage>
</organism>
<dbReference type="FunFam" id="1.25.40.10:FF:000344">
    <property type="entry name" value="Pentatricopeptide repeat-containing protein"/>
    <property type="match status" value="1"/>
</dbReference>